<dbReference type="Proteomes" id="UP000481033">
    <property type="component" value="Unassembled WGS sequence"/>
</dbReference>
<dbReference type="RefSeq" id="WP_163668762.1">
    <property type="nucleotide sequence ID" value="NZ_QXHD01000004.1"/>
</dbReference>
<feature type="chain" id="PRO_5026886591" evidence="1">
    <location>
        <begin position="28"/>
        <end position="288"/>
    </location>
</feature>
<accession>A0A6M0RR06</accession>
<gene>
    <name evidence="2" type="ORF">DXZ20_22280</name>
</gene>
<evidence type="ECO:0000256" key="1">
    <source>
        <dbReference type="SAM" id="SignalP"/>
    </source>
</evidence>
<keyword evidence="1" id="KW-0732">Signal</keyword>
<comment type="caution">
    <text evidence="2">The sequence shown here is derived from an EMBL/GenBank/DDBJ whole genome shotgun (WGS) entry which is preliminary data.</text>
</comment>
<keyword evidence="3" id="KW-1185">Reference proteome</keyword>
<organism evidence="2 3">
    <name type="scientific">Adonisia turfae CCMR0081</name>
    <dbReference type="NCBI Taxonomy" id="2292702"/>
    <lineage>
        <taxon>Bacteria</taxon>
        <taxon>Bacillati</taxon>
        <taxon>Cyanobacteriota</taxon>
        <taxon>Adonisia</taxon>
        <taxon>Adonisia turfae</taxon>
    </lineage>
</organism>
<evidence type="ECO:0000313" key="2">
    <source>
        <dbReference type="EMBL" id="NEZ58320.1"/>
    </source>
</evidence>
<dbReference type="EMBL" id="QXHD01000004">
    <property type="protein sequence ID" value="NEZ58320.1"/>
    <property type="molecule type" value="Genomic_DNA"/>
</dbReference>
<proteinExistence type="predicted"/>
<evidence type="ECO:0000313" key="3">
    <source>
        <dbReference type="Proteomes" id="UP000481033"/>
    </source>
</evidence>
<feature type="signal peptide" evidence="1">
    <location>
        <begin position="1"/>
        <end position="27"/>
    </location>
</feature>
<protein>
    <submittedName>
        <fullName evidence="2">PEP-CTERM sorting domain-containing protein</fullName>
    </submittedName>
</protein>
<sequence>MKRIYQMLLAATVAVAAPLTVAPLAQADDFDDASLPVYSEFTIDGITAKVTKGVNLLDDPNGTLGAFSDFYYNEGVVTIDFNDPSARESVAGKANAYTFGDESMIFTFDKALGVDRTDVKSDKWAPTGANAEKNTSDYLAVFQGNSVTVDLASSLNYFGMNWGALSPENKFEFLKVDDNGVETSLGLFDYNNVFGSSDSKLPTQAAHHNNEYNGYVHFYANEVDGLFNRIKITQTGGGGFETDNYSFRFSDKSFDFEEGEDTAQTPEPGILLGLTAFASLMMRRRLMA</sequence>
<reference evidence="2 3" key="1">
    <citation type="journal article" date="2020" name="Microb. Ecol.">
        <title>Ecogenomics of the Marine Benthic Filamentous Cyanobacterium Adonisia.</title>
        <authorList>
            <person name="Walter J.M."/>
            <person name="Coutinho F.H."/>
            <person name="Leomil L."/>
            <person name="Hargreaves P.I."/>
            <person name="Campeao M.E."/>
            <person name="Vieira V.V."/>
            <person name="Silva B.S."/>
            <person name="Fistarol G.O."/>
            <person name="Salomon P.S."/>
            <person name="Sawabe T."/>
            <person name="Mino S."/>
            <person name="Hosokawa M."/>
            <person name="Miyashita H."/>
            <person name="Maruyama F."/>
            <person name="van Verk M.C."/>
            <person name="Dutilh B.E."/>
            <person name="Thompson C.C."/>
            <person name="Thompson F.L."/>
        </authorList>
    </citation>
    <scope>NUCLEOTIDE SEQUENCE [LARGE SCALE GENOMIC DNA]</scope>
    <source>
        <strain evidence="2 3">CCMR0081</strain>
    </source>
</reference>
<dbReference type="AlphaFoldDB" id="A0A6M0RR06"/>
<name>A0A6M0RR06_9CYAN</name>